<evidence type="ECO:0000259" key="8">
    <source>
        <dbReference type="Pfam" id="PF13359"/>
    </source>
</evidence>
<keyword evidence="6" id="KW-0378">Hydrolase</keyword>
<evidence type="ECO:0000256" key="2">
    <source>
        <dbReference type="ARBA" id="ARBA00004123"/>
    </source>
</evidence>
<evidence type="ECO:0000256" key="5">
    <source>
        <dbReference type="ARBA" id="ARBA00022723"/>
    </source>
</evidence>
<evidence type="ECO:0000313" key="10">
    <source>
        <dbReference type="Proteomes" id="UP000789390"/>
    </source>
</evidence>
<gene>
    <name evidence="9" type="ORF">DGAL_LOCUS15294</name>
</gene>
<evidence type="ECO:0000256" key="4">
    <source>
        <dbReference type="ARBA" id="ARBA00022722"/>
    </source>
</evidence>
<evidence type="ECO:0000256" key="6">
    <source>
        <dbReference type="ARBA" id="ARBA00022801"/>
    </source>
</evidence>
<dbReference type="OrthoDB" id="6358932at2759"/>
<dbReference type="AlphaFoldDB" id="A0A8J2S8H1"/>
<dbReference type="EMBL" id="CAKKLH010000315">
    <property type="protein sequence ID" value="CAH0111644.1"/>
    <property type="molecule type" value="Genomic_DNA"/>
</dbReference>
<evidence type="ECO:0000256" key="7">
    <source>
        <dbReference type="ARBA" id="ARBA00023242"/>
    </source>
</evidence>
<dbReference type="PANTHER" id="PTHR22930:SF85">
    <property type="entry name" value="GH03217P-RELATED"/>
    <property type="match status" value="1"/>
</dbReference>
<dbReference type="GO" id="GO:0004518">
    <property type="term" value="F:nuclease activity"/>
    <property type="evidence" value="ECO:0007669"/>
    <property type="project" value="UniProtKB-KW"/>
</dbReference>
<proteinExistence type="inferred from homology"/>
<evidence type="ECO:0000256" key="3">
    <source>
        <dbReference type="ARBA" id="ARBA00006958"/>
    </source>
</evidence>
<organism evidence="9 10">
    <name type="scientific">Daphnia galeata</name>
    <dbReference type="NCBI Taxonomy" id="27404"/>
    <lineage>
        <taxon>Eukaryota</taxon>
        <taxon>Metazoa</taxon>
        <taxon>Ecdysozoa</taxon>
        <taxon>Arthropoda</taxon>
        <taxon>Crustacea</taxon>
        <taxon>Branchiopoda</taxon>
        <taxon>Diplostraca</taxon>
        <taxon>Cladocera</taxon>
        <taxon>Anomopoda</taxon>
        <taxon>Daphniidae</taxon>
        <taxon>Daphnia</taxon>
    </lineage>
</organism>
<keyword evidence="5" id="KW-0479">Metal-binding</keyword>
<feature type="domain" description="DDE Tnp4" evidence="8">
    <location>
        <begin position="195"/>
        <end position="348"/>
    </location>
</feature>
<dbReference type="GO" id="GO:0016787">
    <property type="term" value="F:hydrolase activity"/>
    <property type="evidence" value="ECO:0007669"/>
    <property type="project" value="UniProtKB-KW"/>
</dbReference>
<keyword evidence="4" id="KW-0540">Nuclease</keyword>
<dbReference type="Proteomes" id="UP000789390">
    <property type="component" value="Unassembled WGS sequence"/>
</dbReference>
<comment type="similarity">
    <text evidence="3">Belongs to the HARBI1 family.</text>
</comment>
<comment type="subcellular location">
    <subcellularLocation>
        <location evidence="2">Nucleus</location>
    </subcellularLocation>
</comment>
<comment type="cofactor">
    <cofactor evidence="1">
        <name>a divalent metal cation</name>
        <dbReference type="ChEBI" id="CHEBI:60240"/>
    </cofactor>
</comment>
<keyword evidence="7" id="KW-0539">Nucleus</keyword>
<dbReference type="Pfam" id="PF13359">
    <property type="entry name" value="DDE_Tnp_4"/>
    <property type="match status" value="1"/>
</dbReference>
<dbReference type="PANTHER" id="PTHR22930">
    <property type="match status" value="1"/>
</dbReference>
<protein>
    <recommendedName>
        <fullName evidence="8">DDE Tnp4 domain-containing protein</fullName>
    </recommendedName>
</protein>
<dbReference type="GO" id="GO:0005634">
    <property type="term" value="C:nucleus"/>
    <property type="evidence" value="ECO:0007669"/>
    <property type="project" value="UniProtKB-SubCell"/>
</dbReference>
<accession>A0A8J2S8H1</accession>
<dbReference type="GO" id="GO:0046872">
    <property type="term" value="F:metal ion binding"/>
    <property type="evidence" value="ECO:0007669"/>
    <property type="project" value="UniProtKB-KW"/>
</dbReference>
<sequence length="409" mass="47929">MDLRPILGLISFLQQEEDEEDEDILAILSIIKFSKKNGNTPYKMSLLLKYIMKQSQRRRLIRDQGRTERIVLPGYAEMVFRYRDIQFSEDYRMSRERFQELLQIIAPALCRDFINDGEPVRNKLLLGIWALSTRESFREIANRFGLRNRSSAHNVFVKVCKLISDNSQLFIQWPQEDEYARLAALNSFPDALGFIDGSFIPLIQPKHSGKSYFNRKKFYSVTLQAVCTGNQRIIDVSVGYPSSMNDKRVFKCSSLGRGRLERLLHGTNYHLLGDGGYTLGFRMMVPFRRDHELQQFEICFNAALSSNRQIIERVFARLKGKFRRLRTYDVKNLDYFNDMIVAACCLHNFTLDMPFELDYEREQPNELNDDFDLLDEDLNEELDERAIEKRNIIATYYAEALEESEGEEE</sequence>
<keyword evidence="10" id="KW-1185">Reference proteome</keyword>
<name>A0A8J2S8H1_9CRUS</name>
<evidence type="ECO:0000313" key="9">
    <source>
        <dbReference type="EMBL" id="CAH0111644.1"/>
    </source>
</evidence>
<comment type="caution">
    <text evidence="9">The sequence shown here is derived from an EMBL/GenBank/DDBJ whole genome shotgun (WGS) entry which is preliminary data.</text>
</comment>
<evidence type="ECO:0000256" key="1">
    <source>
        <dbReference type="ARBA" id="ARBA00001968"/>
    </source>
</evidence>
<reference evidence="9" key="1">
    <citation type="submission" date="2021-11" db="EMBL/GenBank/DDBJ databases">
        <authorList>
            <person name="Schell T."/>
        </authorList>
    </citation>
    <scope>NUCLEOTIDE SEQUENCE</scope>
    <source>
        <strain evidence="9">M5</strain>
    </source>
</reference>
<dbReference type="InterPro" id="IPR027806">
    <property type="entry name" value="HARBI1_dom"/>
</dbReference>
<dbReference type="InterPro" id="IPR045249">
    <property type="entry name" value="HARBI1-like"/>
</dbReference>